<dbReference type="KEGG" id="sarm:DVA86_18900"/>
<proteinExistence type="predicted"/>
<reference evidence="2 3" key="1">
    <citation type="submission" date="2018-07" db="EMBL/GenBank/DDBJ databases">
        <title>Draft genome of the type strain Streptomyces armeniacus ATCC 15676.</title>
        <authorList>
            <person name="Labana P."/>
            <person name="Gosse J.T."/>
            <person name="Boddy C.N."/>
        </authorList>
    </citation>
    <scope>NUCLEOTIDE SEQUENCE [LARGE SCALE GENOMIC DNA]</scope>
    <source>
        <strain evidence="2 3">ATCC 15676</strain>
    </source>
</reference>
<feature type="region of interest" description="Disordered" evidence="1">
    <location>
        <begin position="42"/>
        <end position="77"/>
    </location>
</feature>
<protein>
    <submittedName>
        <fullName evidence="2">Uncharacterized protein</fullName>
    </submittedName>
</protein>
<feature type="compositionally biased region" description="Basic and acidic residues" evidence="1">
    <location>
        <begin position="59"/>
        <end position="69"/>
    </location>
</feature>
<organism evidence="2 3">
    <name type="scientific">Streptomyces armeniacus</name>
    <dbReference type="NCBI Taxonomy" id="83291"/>
    <lineage>
        <taxon>Bacteria</taxon>
        <taxon>Bacillati</taxon>
        <taxon>Actinomycetota</taxon>
        <taxon>Actinomycetes</taxon>
        <taxon>Kitasatosporales</taxon>
        <taxon>Streptomycetaceae</taxon>
        <taxon>Streptomyces</taxon>
    </lineage>
</organism>
<sequence length="130" mass="13331">MLVLGLMYAHGVSAESTAGHLTGGASAAPSVHMTFGEGGCAEDSAASLPMTAPSAPGHGGHEHNGHESGHAVPDCVSAQPHDDVELEVPSTPLRWEQTRHDQPPLNAASDVAAESGVLQTLLNRSTILRV</sequence>
<dbReference type="EMBL" id="CP031320">
    <property type="protein sequence ID" value="AXK34408.1"/>
    <property type="molecule type" value="Genomic_DNA"/>
</dbReference>
<accession>A0A345XRZ2</accession>
<name>A0A345XRZ2_9ACTN</name>
<gene>
    <name evidence="2" type="ORF">DVA86_18900</name>
</gene>
<dbReference type="AlphaFoldDB" id="A0A345XRZ2"/>
<dbReference type="Proteomes" id="UP000254425">
    <property type="component" value="Chromosome"/>
</dbReference>
<evidence type="ECO:0000256" key="1">
    <source>
        <dbReference type="SAM" id="MobiDB-lite"/>
    </source>
</evidence>
<evidence type="ECO:0000313" key="2">
    <source>
        <dbReference type="EMBL" id="AXK34408.1"/>
    </source>
</evidence>
<keyword evidence="3" id="KW-1185">Reference proteome</keyword>
<evidence type="ECO:0000313" key="3">
    <source>
        <dbReference type="Proteomes" id="UP000254425"/>
    </source>
</evidence>